<evidence type="ECO:0000313" key="4">
    <source>
        <dbReference type="EMBL" id="OHA56625.1"/>
    </source>
</evidence>
<dbReference type="Proteomes" id="UP000178226">
    <property type="component" value="Unassembled WGS sequence"/>
</dbReference>
<accession>A0A1G2Q7T9</accession>
<dbReference type="AlphaFoldDB" id="A0A1G2Q7T9"/>
<feature type="domain" description="DUF5667" evidence="3">
    <location>
        <begin position="89"/>
        <end position="176"/>
    </location>
</feature>
<keyword evidence="2" id="KW-0472">Membrane</keyword>
<protein>
    <recommendedName>
        <fullName evidence="3">DUF5667 domain-containing protein</fullName>
    </recommendedName>
</protein>
<reference evidence="4 5" key="1">
    <citation type="journal article" date="2016" name="Nat. Commun.">
        <title>Thousands of microbial genomes shed light on interconnected biogeochemical processes in an aquifer system.</title>
        <authorList>
            <person name="Anantharaman K."/>
            <person name="Brown C.T."/>
            <person name="Hug L.A."/>
            <person name="Sharon I."/>
            <person name="Castelle C.J."/>
            <person name="Probst A.J."/>
            <person name="Thomas B.C."/>
            <person name="Singh A."/>
            <person name="Wilkins M.J."/>
            <person name="Karaoz U."/>
            <person name="Brodie E.L."/>
            <person name="Williams K.H."/>
            <person name="Hubbard S.S."/>
            <person name="Banfield J.F."/>
        </authorList>
    </citation>
    <scope>NUCLEOTIDE SEQUENCE [LARGE SCALE GENOMIC DNA]</scope>
</reference>
<keyword evidence="2" id="KW-0812">Transmembrane</keyword>
<keyword evidence="2" id="KW-1133">Transmembrane helix</keyword>
<evidence type="ECO:0000313" key="5">
    <source>
        <dbReference type="Proteomes" id="UP000178226"/>
    </source>
</evidence>
<gene>
    <name evidence="4" type="ORF">A2441_02335</name>
</gene>
<dbReference type="InterPro" id="IPR043725">
    <property type="entry name" value="DUF5667"/>
</dbReference>
<feature type="region of interest" description="Disordered" evidence="1">
    <location>
        <begin position="308"/>
        <end position="381"/>
    </location>
</feature>
<proteinExistence type="predicted"/>
<feature type="compositionally biased region" description="Low complexity" evidence="1">
    <location>
        <begin position="353"/>
        <end position="367"/>
    </location>
</feature>
<comment type="caution">
    <text evidence="4">The sequence shown here is derived from an EMBL/GenBank/DDBJ whole genome shotgun (WGS) entry which is preliminary data.</text>
</comment>
<evidence type="ECO:0000256" key="2">
    <source>
        <dbReference type="SAM" id="Phobius"/>
    </source>
</evidence>
<dbReference type="STRING" id="1802428.A2441_02335"/>
<name>A0A1G2Q7T9_9BACT</name>
<dbReference type="Pfam" id="PF18915">
    <property type="entry name" value="DUF5667"/>
    <property type="match status" value="1"/>
</dbReference>
<evidence type="ECO:0000256" key="1">
    <source>
        <dbReference type="SAM" id="MobiDB-lite"/>
    </source>
</evidence>
<sequence>MNKGNLIHQLHKLGSVSRAPAMWREQTRSRLLKQIEVTAFKPFSFSERLVYGWQQTRLTLAPMHLAPVIATVLIMVIGYSPFSAALATSLPGSPLYPVKRLAEKFELSLRSSSDSQGLFYLTLAGRRLSEVKAVSVADVATQAELFRDYNINLGFAQASLETGLPSTDLAKTYDQATDILAANLNVLTPAPANRQVYKVALDLTSKVSSRALALLVSQHGSNGDGVKSAEVADRLATEIAKVEAKLEGVEAKIQLFPENSPAPRVVITSKATVVPVAEASKQAKDNLAEAKELIARNEFGLALQKVQESEDLTEKSEAAVTEEETTTEEEAKSETELEETPATETGEVKGDSTENTTPADTTEPAPEVGGAGEVAEPTPTP</sequence>
<organism evidence="4 5">
    <name type="scientific">Candidatus Veblenbacteria bacterium RIFOXYC2_FULL_42_11</name>
    <dbReference type="NCBI Taxonomy" id="1802428"/>
    <lineage>
        <taxon>Bacteria</taxon>
        <taxon>Candidatus Vebleniibacteriota</taxon>
    </lineage>
</organism>
<feature type="transmembrane region" description="Helical" evidence="2">
    <location>
        <begin position="58"/>
        <end position="79"/>
    </location>
</feature>
<evidence type="ECO:0000259" key="3">
    <source>
        <dbReference type="Pfam" id="PF18915"/>
    </source>
</evidence>
<dbReference type="EMBL" id="MHTE01000027">
    <property type="protein sequence ID" value="OHA56625.1"/>
    <property type="molecule type" value="Genomic_DNA"/>
</dbReference>